<gene>
    <name evidence="5" type="ORF">J2S42_003975</name>
</gene>
<dbReference type="InterPro" id="IPR020904">
    <property type="entry name" value="Sc_DH/Rdtase_CS"/>
</dbReference>
<dbReference type="EC" id="1.1.1.100" evidence="5"/>
<dbReference type="PRINTS" id="PR00081">
    <property type="entry name" value="GDHRDH"/>
</dbReference>
<feature type="domain" description="Ketoreductase" evidence="4">
    <location>
        <begin position="3"/>
        <end position="199"/>
    </location>
</feature>
<evidence type="ECO:0000256" key="1">
    <source>
        <dbReference type="ARBA" id="ARBA00006484"/>
    </source>
</evidence>
<evidence type="ECO:0000256" key="3">
    <source>
        <dbReference type="ARBA" id="ARBA00023002"/>
    </source>
</evidence>
<reference evidence="5 6" key="1">
    <citation type="submission" date="2023-07" db="EMBL/GenBank/DDBJ databases">
        <title>Sequencing the genomes of 1000 actinobacteria strains.</title>
        <authorList>
            <person name="Klenk H.-P."/>
        </authorList>
    </citation>
    <scope>NUCLEOTIDE SEQUENCE [LARGE SCALE GENOMIC DNA]</scope>
    <source>
        <strain evidence="5 6">DSM 44709</strain>
    </source>
</reference>
<name>A0AAE4AZ31_9ACTN</name>
<keyword evidence="2" id="KW-0521">NADP</keyword>
<dbReference type="Proteomes" id="UP001240236">
    <property type="component" value="Unassembled WGS sequence"/>
</dbReference>
<dbReference type="PANTHER" id="PTHR43618:SF8">
    <property type="entry name" value="7ALPHA-HYDROXYSTEROID DEHYDROGENASE"/>
    <property type="match status" value="1"/>
</dbReference>
<comment type="caution">
    <text evidence="5">The sequence shown here is derived from an EMBL/GenBank/DDBJ whole genome shotgun (WGS) entry which is preliminary data.</text>
</comment>
<keyword evidence="3 5" id="KW-0560">Oxidoreductase</keyword>
<dbReference type="SMART" id="SM00822">
    <property type="entry name" value="PKS_KR"/>
    <property type="match status" value="1"/>
</dbReference>
<dbReference type="CDD" id="cd05233">
    <property type="entry name" value="SDR_c"/>
    <property type="match status" value="1"/>
</dbReference>
<evidence type="ECO:0000313" key="6">
    <source>
        <dbReference type="Proteomes" id="UP001240236"/>
    </source>
</evidence>
<dbReference type="PROSITE" id="PS00061">
    <property type="entry name" value="ADH_SHORT"/>
    <property type="match status" value="1"/>
</dbReference>
<dbReference type="GO" id="GO:0004316">
    <property type="term" value="F:3-oxoacyl-[acyl-carrier-protein] reductase (NADPH) activity"/>
    <property type="evidence" value="ECO:0007669"/>
    <property type="project" value="UniProtKB-EC"/>
</dbReference>
<proteinExistence type="inferred from homology"/>
<dbReference type="Gene3D" id="3.40.50.720">
    <property type="entry name" value="NAD(P)-binding Rossmann-like Domain"/>
    <property type="match status" value="1"/>
</dbReference>
<organism evidence="5 6">
    <name type="scientific">Catenuloplanes indicus</name>
    <dbReference type="NCBI Taxonomy" id="137267"/>
    <lineage>
        <taxon>Bacteria</taxon>
        <taxon>Bacillati</taxon>
        <taxon>Actinomycetota</taxon>
        <taxon>Actinomycetes</taxon>
        <taxon>Micromonosporales</taxon>
        <taxon>Micromonosporaceae</taxon>
        <taxon>Catenuloplanes</taxon>
    </lineage>
</organism>
<dbReference type="EMBL" id="JAUSUZ010000001">
    <property type="protein sequence ID" value="MDQ0367306.1"/>
    <property type="molecule type" value="Genomic_DNA"/>
</dbReference>
<dbReference type="SUPFAM" id="SSF51735">
    <property type="entry name" value="NAD(P)-binding Rossmann-fold domains"/>
    <property type="match status" value="1"/>
</dbReference>
<dbReference type="AlphaFoldDB" id="A0AAE4AZ31"/>
<comment type="similarity">
    <text evidence="1">Belongs to the short-chain dehydrogenases/reductases (SDR) family.</text>
</comment>
<dbReference type="PANTHER" id="PTHR43618">
    <property type="entry name" value="7-ALPHA-HYDROXYSTEROID DEHYDROGENASE"/>
    <property type="match status" value="1"/>
</dbReference>
<dbReference type="InterPro" id="IPR057326">
    <property type="entry name" value="KR_dom"/>
</dbReference>
<dbReference type="RefSeq" id="WP_307241271.1">
    <property type="nucleotide sequence ID" value="NZ_JAUSUZ010000001.1"/>
</dbReference>
<dbReference type="Pfam" id="PF13561">
    <property type="entry name" value="adh_short_C2"/>
    <property type="match status" value="1"/>
</dbReference>
<accession>A0AAE4AZ31</accession>
<dbReference type="InterPro" id="IPR002347">
    <property type="entry name" value="SDR_fam"/>
</dbReference>
<evidence type="ECO:0000313" key="5">
    <source>
        <dbReference type="EMBL" id="MDQ0367306.1"/>
    </source>
</evidence>
<sequence length="259" mass="27037">MGRVVVISGGGTGIGQATAARFARDGADVVIVGRRADALARAAEGIEAHGAGSVHAITADLTDADQALRVRDEVVERHGRADVVVANAGGNVTRKRPPSVTGADRPELDRLLTVREHWQGNFESNVLTAVLLVEALADVLADHGRVVLLSSIAAYRGSGNGSYGAAKAALHPYAFDLSTTLGARGITVNVVAPGYVEETEFFGDTMTEERREQLRTQTHNGRAGTPLDVADTVHWLASPGASHVTAQIVQVNGGALLGR</sequence>
<protein>
    <submittedName>
        <fullName evidence="5">3-oxoacyl-[acyl-carrier protein] reductase</fullName>
        <ecNumber evidence="5">1.1.1.100</ecNumber>
    </submittedName>
</protein>
<evidence type="ECO:0000259" key="4">
    <source>
        <dbReference type="SMART" id="SM00822"/>
    </source>
</evidence>
<dbReference type="InterPro" id="IPR052178">
    <property type="entry name" value="Sec_Metab_Biosynth_SDR"/>
</dbReference>
<keyword evidence="6" id="KW-1185">Reference proteome</keyword>
<dbReference type="InterPro" id="IPR036291">
    <property type="entry name" value="NAD(P)-bd_dom_sf"/>
</dbReference>
<evidence type="ECO:0000256" key="2">
    <source>
        <dbReference type="ARBA" id="ARBA00022857"/>
    </source>
</evidence>